<feature type="compositionally biased region" description="Basic and acidic residues" evidence="1">
    <location>
        <begin position="53"/>
        <end position="67"/>
    </location>
</feature>
<dbReference type="Pfam" id="PF25863">
    <property type="entry name" value="PglZ_C"/>
    <property type="match status" value="1"/>
</dbReference>
<feature type="compositionally biased region" description="Gly residues" evidence="1">
    <location>
        <begin position="171"/>
        <end position="184"/>
    </location>
</feature>
<dbReference type="NCBIfam" id="NF033446">
    <property type="entry name" value="BREX_PglZ_2"/>
    <property type="match status" value="1"/>
</dbReference>
<dbReference type="InterPro" id="IPR058882">
    <property type="entry name" value="PglZ_C"/>
</dbReference>
<dbReference type="AlphaFoldDB" id="A0A2Z3GY65"/>
<feature type="compositionally biased region" description="Low complexity" evidence="1">
    <location>
        <begin position="1"/>
        <end position="16"/>
    </location>
</feature>
<evidence type="ECO:0000313" key="5">
    <source>
        <dbReference type="EMBL" id="AWM36972.1"/>
    </source>
</evidence>
<dbReference type="Pfam" id="PF08665">
    <property type="entry name" value="PglZ"/>
    <property type="match status" value="1"/>
</dbReference>
<feature type="domain" description="Alkaline phosphatase-like protein PglZ second" evidence="2">
    <location>
        <begin position="384"/>
        <end position="523"/>
    </location>
</feature>
<feature type="compositionally biased region" description="Basic and acidic residues" evidence="1">
    <location>
        <begin position="158"/>
        <end position="169"/>
    </location>
</feature>
<dbReference type="KEGG" id="gog:C1280_08020"/>
<feature type="compositionally biased region" description="Basic and acidic residues" evidence="1">
    <location>
        <begin position="862"/>
        <end position="883"/>
    </location>
</feature>
<feature type="region of interest" description="Disordered" evidence="1">
    <location>
        <begin position="1"/>
        <end position="212"/>
    </location>
</feature>
<evidence type="ECO:0000259" key="2">
    <source>
        <dbReference type="Pfam" id="PF25861"/>
    </source>
</evidence>
<organism evidence="5 6">
    <name type="scientific">Gemmata obscuriglobus</name>
    <dbReference type="NCBI Taxonomy" id="114"/>
    <lineage>
        <taxon>Bacteria</taxon>
        <taxon>Pseudomonadati</taxon>
        <taxon>Planctomycetota</taxon>
        <taxon>Planctomycetia</taxon>
        <taxon>Gemmatales</taxon>
        <taxon>Gemmataceae</taxon>
        <taxon>Gemmata</taxon>
    </lineage>
</organism>
<protein>
    <submittedName>
        <fullName evidence="5">BREX-2 system phosphatase PglZ</fullName>
    </submittedName>
</protein>
<evidence type="ECO:0000259" key="4">
    <source>
        <dbReference type="Pfam" id="PF25863"/>
    </source>
</evidence>
<reference evidence="5 6" key="1">
    <citation type="submission" date="2018-01" db="EMBL/GenBank/DDBJ databases">
        <title>G. obscuriglobus.</title>
        <authorList>
            <person name="Franke J."/>
            <person name="Blomberg W."/>
            <person name="Selmecki A."/>
        </authorList>
    </citation>
    <scope>NUCLEOTIDE SEQUENCE [LARGE SCALE GENOMIC DNA]</scope>
    <source>
        <strain evidence="5 6">DSM 5831</strain>
    </source>
</reference>
<feature type="region of interest" description="Disordered" evidence="1">
    <location>
        <begin position="862"/>
        <end position="887"/>
    </location>
</feature>
<dbReference type="InterPro" id="IPR047992">
    <property type="entry name" value="BREX_PglZ"/>
</dbReference>
<evidence type="ECO:0000256" key="1">
    <source>
        <dbReference type="SAM" id="MobiDB-lite"/>
    </source>
</evidence>
<feature type="domain" description="Alkaline phosphatase-like protein PglZ C-terminal" evidence="4">
    <location>
        <begin position="1002"/>
        <end position="1102"/>
    </location>
</feature>
<proteinExistence type="predicted"/>
<dbReference type="Pfam" id="PF25861">
    <property type="entry name" value="PglZ_2nd"/>
    <property type="match status" value="1"/>
</dbReference>
<feature type="compositionally biased region" description="Gly residues" evidence="1">
    <location>
        <begin position="39"/>
        <end position="52"/>
    </location>
</feature>
<name>A0A2Z3GY65_9BACT</name>
<dbReference type="Proteomes" id="UP000245802">
    <property type="component" value="Chromosome"/>
</dbReference>
<evidence type="ECO:0000259" key="3">
    <source>
        <dbReference type="Pfam" id="PF25862"/>
    </source>
</evidence>
<feature type="compositionally biased region" description="Basic and acidic residues" evidence="1">
    <location>
        <begin position="85"/>
        <end position="94"/>
    </location>
</feature>
<feature type="compositionally biased region" description="Basic and acidic residues" evidence="1">
    <location>
        <begin position="194"/>
        <end position="210"/>
    </location>
</feature>
<dbReference type="EMBL" id="CP025958">
    <property type="protein sequence ID" value="AWM36972.1"/>
    <property type="molecule type" value="Genomic_DNA"/>
</dbReference>
<feature type="compositionally biased region" description="Basic and acidic residues" evidence="1">
    <location>
        <begin position="17"/>
        <end position="36"/>
    </location>
</feature>
<feature type="domain" description="Alkaline phosphatase-like protein PglZ N-terminal" evidence="3">
    <location>
        <begin position="230"/>
        <end position="316"/>
    </location>
</feature>
<accession>A0A2Z3GY65</accession>
<evidence type="ECO:0000313" key="6">
    <source>
        <dbReference type="Proteomes" id="UP000245802"/>
    </source>
</evidence>
<dbReference type="InterPro" id="IPR058880">
    <property type="entry name" value="PglZ_N"/>
</dbReference>
<gene>
    <name evidence="5" type="primary">pglZ</name>
    <name evidence="5" type="ORF">C1280_08020</name>
</gene>
<dbReference type="OrthoDB" id="6725302at2"/>
<sequence>MPARLAALRPPTAGAAHADETRGLAASEDRPGDGHARGATGGGRRGRAGGGAGDRRGGDLRGRDEHLSGPGRRTGRGPRLVQLGDPRRGLEARRQPASRGRRGRPNGPGGPRGRRARGRARPDAEGGAVEGRAPAHRPATRPARCSPAGRSPTIRPAGRRDSRASHPEDGAAGGEGRAHPGGGPDPTRPTEGGVVRRADGDRQHGLEGRVRRTRNVTQPAPTFGQIRAKVQAVRRKIPDASAVGIHAPGRYAGDRVRREGADTYRIEQCDSPLAARIALLGDEPAATVTVLVTGLADQDLGDDVLVRLAGRRLYPLDPWQIVKELFQAHAVDPRLRGQGWIADRLLELATAAGVPAAAGGYLDAEIVWPMLLQRLLGLEGDRPDLPLLLRWSAVPENVGRFRRLPDEPRRAIEGWLSASLGPTAAAVLRCAGATDQPDALPVGLALGVVHHPAAAGQLDRAAGRLERFLGGPTPEPAVTDRWHAAATEAVRLLDADTRARNGLLHRAEEVLREVQADEFAHLTDVLPRGFEQRLARLGGLLAVTADEPPAVAELTAARDAVRRHDQARREPRRVERVDMALRLARWLAAAGPEVAPRSLGAAAAEYVAQGSFVDWARSALRAGDPVRELSEGYARLLARVAARREAQNRRFAELLRDQTAAAARPADVTPVEAVLDQLVAPLAALAPVLVVLLDGMSPAVSRELTADLTRLDWASLGPGGRALPPGLAAIPCVTEASRTSLFCGRLATGSVADEAAGFAAHAALKLHCRAGQPPVLFHKIALTGPGDAALAANVREAVASAQKRVVGVVVNAVDDHLLKGEQLDLRWTRDEIKVLLPLLYEARSARRVVVLLSDHGHLLDDQTRAADGDGGERWRSDDGRPGEGELALRGPRVLLGDGHRLIAPWTERLRYVGRKNGYHGGLTPQEMLIPITVLAAGDLRPDGWVDAPDPAPDWWEPAPPLAALPAVVLPPKPSAPKVPTSLFDDEEETPAVPPVAPAVASSPIWVAALLASPVFTEQKKLGGRAVPDDATFAGLLAALDEAGGKLTSAALARRMSLPPFRLRGLLAVCQRVLNVDGFAVLGRDDPSDTVELNRSLLLRQFDLIAEDRP</sequence>
<dbReference type="Pfam" id="PF25862">
    <property type="entry name" value="PglZ_1st"/>
    <property type="match status" value="1"/>
</dbReference>
<keyword evidence="6" id="KW-1185">Reference proteome</keyword>
<dbReference type="InterPro" id="IPR058881">
    <property type="entry name" value="PglZ_2nd"/>
</dbReference>